<protein>
    <submittedName>
        <fullName evidence="1">Uncharacterized protein</fullName>
    </submittedName>
</protein>
<keyword evidence="2" id="KW-1185">Reference proteome</keyword>
<comment type="caution">
    <text evidence="1">The sequence shown here is derived from an EMBL/GenBank/DDBJ whole genome shotgun (WGS) entry which is preliminary data.</text>
</comment>
<accession>A0A919NDM0</accession>
<evidence type="ECO:0000313" key="1">
    <source>
        <dbReference type="EMBL" id="GIF08789.1"/>
    </source>
</evidence>
<dbReference type="RefSeq" id="WP_239103057.1">
    <property type="nucleotide sequence ID" value="NZ_BOMW01000067.1"/>
</dbReference>
<dbReference type="EMBL" id="BOMW01000067">
    <property type="protein sequence ID" value="GIF08789.1"/>
    <property type="molecule type" value="Genomic_DNA"/>
</dbReference>
<organism evidence="1 2">
    <name type="scientific">Actinoplanes siamensis</name>
    <dbReference type="NCBI Taxonomy" id="1223317"/>
    <lineage>
        <taxon>Bacteria</taxon>
        <taxon>Bacillati</taxon>
        <taxon>Actinomycetota</taxon>
        <taxon>Actinomycetes</taxon>
        <taxon>Micromonosporales</taxon>
        <taxon>Micromonosporaceae</taxon>
        <taxon>Actinoplanes</taxon>
    </lineage>
</organism>
<reference evidence="1" key="1">
    <citation type="submission" date="2021-01" db="EMBL/GenBank/DDBJ databases">
        <title>Whole genome shotgun sequence of Actinoplanes siamensis NBRC 109076.</title>
        <authorList>
            <person name="Komaki H."/>
            <person name="Tamura T."/>
        </authorList>
    </citation>
    <scope>NUCLEOTIDE SEQUENCE</scope>
    <source>
        <strain evidence="1">NBRC 109076</strain>
    </source>
</reference>
<proteinExistence type="predicted"/>
<gene>
    <name evidence="1" type="ORF">Asi03nite_63270</name>
</gene>
<evidence type="ECO:0000313" key="2">
    <source>
        <dbReference type="Proteomes" id="UP000629619"/>
    </source>
</evidence>
<name>A0A919NDM0_9ACTN</name>
<sequence>MGTPFSVSCGQEAAAAFAPDEEPLLDELEALDELDELDDEVLVEVEEPLVEAAVEAGVLSVFFAAASPEPFDLSALTLPERESLR</sequence>
<dbReference type="AlphaFoldDB" id="A0A919NDM0"/>
<dbReference type="Proteomes" id="UP000629619">
    <property type="component" value="Unassembled WGS sequence"/>
</dbReference>